<dbReference type="InterPro" id="IPR010057">
    <property type="entry name" value="Transcription_activator_Rgg_C"/>
</dbReference>
<dbReference type="Gene3D" id="1.10.260.40">
    <property type="entry name" value="lambda repressor-like DNA-binding domains"/>
    <property type="match status" value="1"/>
</dbReference>
<dbReference type="PANTHER" id="PTHR37038">
    <property type="entry name" value="TRANSCRIPTIONAL REGULATOR-RELATED"/>
    <property type="match status" value="1"/>
</dbReference>
<evidence type="ECO:0000259" key="1">
    <source>
        <dbReference type="PROSITE" id="PS50943"/>
    </source>
</evidence>
<reference evidence="2 3" key="1">
    <citation type="journal article" date="2015" name="Genome Announc.">
        <title>Expanding the biotechnology potential of lactobacilli through comparative genomics of 213 strains and associated genera.</title>
        <authorList>
            <person name="Sun Z."/>
            <person name="Harris H.M."/>
            <person name="McCann A."/>
            <person name="Guo C."/>
            <person name="Argimon S."/>
            <person name="Zhang W."/>
            <person name="Yang X."/>
            <person name="Jeffery I.B."/>
            <person name="Cooney J.C."/>
            <person name="Kagawa T.F."/>
            <person name="Liu W."/>
            <person name="Song Y."/>
            <person name="Salvetti E."/>
            <person name="Wrobel A."/>
            <person name="Rasinkangas P."/>
            <person name="Parkhill J."/>
            <person name="Rea M.C."/>
            <person name="O'Sullivan O."/>
            <person name="Ritari J."/>
            <person name="Douillard F.P."/>
            <person name="Paul Ross R."/>
            <person name="Yang R."/>
            <person name="Briner A.E."/>
            <person name="Felis G.E."/>
            <person name="de Vos W.M."/>
            <person name="Barrangou R."/>
            <person name="Klaenhammer T.R."/>
            <person name="Caufield P.W."/>
            <person name="Cui Y."/>
            <person name="Zhang H."/>
            <person name="O'Toole P.W."/>
        </authorList>
    </citation>
    <scope>NUCLEOTIDE SEQUENCE [LARGE SCALE GENOMIC DNA]</scope>
    <source>
        <strain evidence="2 3">DSM 22697</strain>
    </source>
</reference>
<evidence type="ECO:0000313" key="2">
    <source>
        <dbReference type="EMBL" id="KRN21229.1"/>
    </source>
</evidence>
<dbReference type="RefSeq" id="WP_054665469.1">
    <property type="nucleotide sequence ID" value="NZ_AYZJ01000059.1"/>
</dbReference>
<comment type="caution">
    <text evidence="2">The sequence shown here is derived from an EMBL/GenBank/DDBJ whole genome shotgun (WGS) entry which is preliminary data.</text>
</comment>
<sequence>MQKYGPYFRKLRQSKNVTLAELAADTGLTEGFISRFERGQSDITVSRFTALLNALNVAIEEFLLGMREATMDPETLEDYPLARMQANIPFMAFFFDISHVSVGAELDRHIAGAEAACRSKPTRKNHFIWLFYQTMNAILQKPIDNKTLTRAQAPITHYLQQVDNWGVYECYLFIAFTPALGPEMMVRLLRIGLKRSRVLKRSPSHEQIDLQLAVAALTSLMAREEMDAAVQVMKMMNSLEKRNANQVFAIEFFNGWVQIKLGKRETGIATCEHVIKQFSELGLSQWANDFNDILSSLKADPPTNPIFLYSQF</sequence>
<dbReference type="InterPro" id="IPR010982">
    <property type="entry name" value="Lambda_DNA-bd_dom_sf"/>
</dbReference>
<dbReference type="SMART" id="SM00530">
    <property type="entry name" value="HTH_XRE"/>
    <property type="match status" value="1"/>
</dbReference>
<accession>A0A0R2F8R9</accession>
<dbReference type="AlphaFoldDB" id="A0A0R2F8R9"/>
<dbReference type="STRING" id="1423730.FC75_GL002394"/>
<evidence type="ECO:0000313" key="3">
    <source>
        <dbReference type="Proteomes" id="UP000050865"/>
    </source>
</evidence>
<dbReference type="Pfam" id="PF01381">
    <property type="entry name" value="HTH_3"/>
    <property type="match status" value="1"/>
</dbReference>
<dbReference type="OrthoDB" id="2296017at2"/>
<dbReference type="SUPFAM" id="SSF47413">
    <property type="entry name" value="lambda repressor-like DNA-binding domains"/>
    <property type="match status" value="1"/>
</dbReference>
<proteinExistence type="predicted"/>
<dbReference type="Proteomes" id="UP000050865">
    <property type="component" value="Unassembled WGS sequence"/>
</dbReference>
<keyword evidence="3" id="KW-1185">Reference proteome</keyword>
<dbReference type="Pfam" id="PF21259">
    <property type="entry name" value="Rgg_C"/>
    <property type="match status" value="1"/>
</dbReference>
<dbReference type="NCBIfam" id="TIGR01716">
    <property type="entry name" value="RGG_Cterm"/>
    <property type="match status" value="1"/>
</dbReference>
<dbReference type="EMBL" id="AYZJ01000059">
    <property type="protein sequence ID" value="KRN21229.1"/>
    <property type="molecule type" value="Genomic_DNA"/>
</dbReference>
<gene>
    <name evidence="2" type="ORF">FC75_GL002394</name>
</gene>
<name>A0A0R2F8R9_9LACO</name>
<dbReference type="PANTHER" id="PTHR37038:SF12">
    <property type="entry name" value="TRANSCRIPTIONAL REGULATOR"/>
    <property type="match status" value="1"/>
</dbReference>
<protein>
    <recommendedName>
        <fullName evidence="1">HTH cro/C1-type domain-containing protein</fullName>
    </recommendedName>
</protein>
<dbReference type="PROSITE" id="PS50943">
    <property type="entry name" value="HTH_CROC1"/>
    <property type="match status" value="1"/>
</dbReference>
<feature type="domain" description="HTH cro/C1-type" evidence="1">
    <location>
        <begin position="8"/>
        <end position="62"/>
    </location>
</feature>
<dbReference type="InterPro" id="IPR001387">
    <property type="entry name" value="Cro/C1-type_HTH"/>
</dbReference>
<dbReference type="CDD" id="cd00093">
    <property type="entry name" value="HTH_XRE"/>
    <property type="match status" value="1"/>
</dbReference>
<dbReference type="InterPro" id="IPR053163">
    <property type="entry name" value="HTH-type_regulator_Rgg"/>
</dbReference>
<organism evidence="2 3">
    <name type="scientific">Lacticaseibacillus camelliae DSM 22697 = JCM 13995</name>
    <dbReference type="NCBI Taxonomy" id="1423730"/>
    <lineage>
        <taxon>Bacteria</taxon>
        <taxon>Bacillati</taxon>
        <taxon>Bacillota</taxon>
        <taxon>Bacilli</taxon>
        <taxon>Lactobacillales</taxon>
        <taxon>Lactobacillaceae</taxon>
        <taxon>Lacticaseibacillus</taxon>
    </lineage>
</organism>
<dbReference type="PATRIC" id="fig|1423730.4.peg.2489"/>
<dbReference type="GO" id="GO:0003677">
    <property type="term" value="F:DNA binding"/>
    <property type="evidence" value="ECO:0007669"/>
    <property type="project" value="InterPro"/>
</dbReference>